<dbReference type="PROSITE" id="PS51482">
    <property type="entry name" value="DEGV"/>
    <property type="match status" value="1"/>
</dbReference>
<accession>A0A0R1TZW8</accession>
<dbReference type="PANTHER" id="PTHR33434">
    <property type="entry name" value="DEGV DOMAIN-CONTAINING PROTEIN DR_1986-RELATED"/>
    <property type="match status" value="1"/>
</dbReference>
<dbReference type="AlphaFoldDB" id="A0A0R1TZW8"/>
<comment type="caution">
    <text evidence="3">The sequence shown here is derived from an EMBL/GenBank/DDBJ whole genome shotgun (WGS) entry which is preliminary data.</text>
</comment>
<evidence type="ECO:0000313" key="3">
    <source>
        <dbReference type="EMBL" id="KRL86700.1"/>
    </source>
</evidence>
<dbReference type="STRING" id="1423783.FC50_GL000666"/>
<organism evidence="3 4">
    <name type="scientific">Lacticaseibacillus pantheris DSM 15945 = JCM 12539 = NBRC 106106</name>
    <dbReference type="NCBI Taxonomy" id="1423783"/>
    <lineage>
        <taxon>Bacteria</taxon>
        <taxon>Bacillati</taxon>
        <taxon>Bacillota</taxon>
        <taxon>Bacilli</taxon>
        <taxon>Lactobacillales</taxon>
        <taxon>Lactobacillaceae</taxon>
        <taxon>Lacticaseibacillus</taxon>
    </lineage>
</organism>
<evidence type="ECO:0000313" key="4">
    <source>
        <dbReference type="Proteomes" id="UP000051922"/>
    </source>
</evidence>
<dbReference type="PATRIC" id="fig|1423783.4.peg.689"/>
<dbReference type="EMBL" id="AZFJ01000040">
    <property type="protein sequence ID" value="KRL86700.1"/>
    <property type="molecule type" value="Genomic_DNA"/>
</dbReference>
<gene>
    <name evidence="3" type="ORF">FC50_GL000666</name>
</gene>
<dbReference type="InterPro" id="IPR003797">
    <property type="entry name" value="DegV"/>
</dbReference>
<dbReference type="PANTHER" id="PTHR33434:SF2">
    <property type="entry name" value="FATTY ACID-BINDING PROTEIN TM_1468"/>
    <property type="match status" value="1"/>
</dbReference>
<dbReference type="Gene3D" id="3.30.1180.10">
    <property type="match status" value="1"/>
</dbReference>
<dbReference type="Proteomes" id="UP000051922">
    <property type="component" value="Unassembled WGS sequence"/>
</dbReference>
<evidence type="ECO:0000256" key="2">
    <source>
        <dbReference type="ARBA" id="ARBA00023121"/>
    </source>
</evidence>
<keyword evidence="4" id="KW-1185">Reference proteome</keyword>
<name>A0A0R1TZW8_9LACO</name>
<dbReference type="RefSeq" id="WP_056956497.1">
    <property type="nucleotide sequence ID" value="NZ_AZFJ01000040.1"/>
</dbReference>
<protein>
    <submittedName>
        <fullName evidence="3">DegV family protein</fullName>
    </submittedName>
</protein>
<sequence length="288" mass="31041">MFKIITDSACDLPRASFKQHDVDVVPLHVLIGEQEVHIATDDVAAMQSFYHELANGRTATTSQVSVGEFINAFEPYVVDNIPVFYLAFDSALSGTYASAVQAQQVLLEEHPQAQITIADSRAASCGLGMMLLDVIAQRDAGSSPEDLADWVEQHRNEYHHVVTIDNLRYLVAGGRLKASAAKIGSLLNLHPILVLQEDGAIVVKQKVRTFSKSLRFLAQQAGTALADADQPTVMVVSSAEQTVTDQLVEAVRKELPTAKITAMPVGTVLASHTGPGCCAVFFRSPATN</sequence>
<dbReference type="InterPro" id="IPR050270">
    <property type="entry name" value="DegV_domain_contain"/>
</dbReference>
<keyword evidence="2" id="KW-0446">Lipid-binding</keyword>
<dbReference type="InterPro" id="IPR043168">
    <property type="entry name" value="DegV_C"/>
</dbReference>
<dbReference type="Gene3D" id="3.40.50.10170">
    <property type="match status" value="1"/>
</dbReference>
<evidence type="ECO:0000256" key="1">
    <source>
        <dbReference type="ARBA" id="ARBA00003238"/>
    </source>
</evidence>
<proteinExistence type="predicted"/>
<dbReference type="OrthoDB" id="9780660at2"/>
<dbReference type="GO" id="GO:0008289">
    <property type="term" value="F:lipid binding"/>
    <property type="evidence" value="ECO:0007669"/>
    <property type="project" value="UniProtKB-KW"/>
</dbReference>
<dbReference type="NCBIfam" id="TIGR00762">
    <property type="entry name" value="DegV"/>
    <property type="match status" value="1"/>
</dbReference>
<comment type="function">
    <text evidence="1">May bind long-chain fatty acids, such as palmitate, and may play a role in lipid transport or fatty acid metabolism.</text>
</comment>
<reference evidence="3 4" key="1">
    <citation type="journal article" date="2015" name="Genome Announc.">
        <title>Expanding the biotechnology potential of lactobacilli through comparative genomics of 213 strains and associated genera.</title>
        <authorList>
            <person name="Sun Z."/>
            <person name="Harris H.M."/>
            <person name="McCann A."/>
            <person name="Guo C."/>
            <person name="Argimon S."/>
            <person name="Zhang W."/>
            <person name="Yang X."/>
            <person name="Jeffery I.B."/>
            <person name="Cooney J.C."/>
            <person name="Kagawa T.F."/>
            <person name="Liu W."/>
            <person name="Song Y."/>
            <person name="Salvetti E."/>
            <person name="Wrobel A."/>
            <person name="Rasinkangas P."/>
            <person name="Parkhill J."/>
            <person name="Rea M.C."/>
            <person name="O'Sullivan O."/>
            <person name="Ritari J."/>
            <person name="Douillard F.P."/>
            <person name="Paul Ross R."/>
            <person name="Yang R."/>
            <person name="Briner A.E."/>
            <person name="Felis G.E."/>
            <person name="de Vos W.M."/>
            <person name="Barrangou R."/>
            <person name="Klaenhammer T.R."/>
            <person name="Caufield P.W."/>
            <person name="Cui Y."/>
            <person name="Zhang H."/>
            <person name="O'Toole P.W."/>
        </authorList>
    </citation>
    <scope>NUCLEOTIDE SEQUENCE [LARGE SCALE GENOMIC DNA]</scope>
    <source>
        <strain evidence="3 4">DSM 15945</strain>
    </source>
</reference>
<dbReference type="Pfam" id="PF02645">
    <property type="entry name" value="DegV"/>
    <property type="match status" value="1"/>
</dbReference>
<dbReference type="SUPFAM" id="SSF82549">
    <property type="entry name" value="DAK1/DegV-like"/>
    <property type="match status" value="1"/>
</dbReference>